<reference evidence="2" key="1">
    <citation type="journal article" date="2014" name="Proc. Natl. Acad. Sci. U.S.A.">
        <title>Extensive sampling of basidiomycete genomes demonstrates inadequacy of the white-rot/brown-rot paradigm for wood decay fungi.</title>
        <authorList>
            <person name="Riley R."/>
            <person name="Salamov A.A."/>
            <person name="Brown D.W."/>
            <person name="Nagy L.G."/>
            <person name="Floudas D."/>
            <person name="Held B.W."/>
            <person name="Levasseur A."/>
            <person name="Lombard V."/>
            <person name="Morin E."/>
            <person name="Otillar R."/>
            <person name="Lindquist E.A."/>
            <person name="Sun H."/>
            <person name="LaButti K.M."/>
            <person name="Schmutz J."/>
            <person name="Jabbour D."/>
            <person name="Luo H."/>
            <person name="Baker S.E."/>
            <person name="Pisabarro A.G."/>
            <person name="Walton J.D."/>
            <person name="Blanchette R.A."/>
            <person name="Henrissat B."/>
            <person name="Martin F."/>
            <person name="Cullen D."/>
            <person name="Hibbett D.S."/>
            <person name="Grigoriev I.V."/>
        </authorList>
    </citation>
    <scope>NUCLEOTIDE SEQUENCE [LARGE SCALE GENOMIC DNA]</scope>
    <source>
        <strain evidence="2">MUCL 33604</strain>
    </source>
</reference>
<dbReference type="OrthoDB" id="3260743at2759"/>
<dbReference type="EMBL" id="KL197720">
    <property type="protein sequence ID" value="KDQ57122.1"/>
    <property type="molecule type" value="Genomic_DNA"/>
</dbReference>
<gene>
    <name evidence="1" type="ORF">JAAARDRAFT_194298</name>
</gene>
<keyword evidence="2" id="KW-1185">Reference proteome</keyword>
<proteinExistence type="predicted"/>
<dbReference type="InParanoid" id="A0A067Q0V3"/>
<dbReference type="HOGENOM" id="CLU_341326_0_0_1"/>
<dbReference type="Proteomes" id="UP000027265">
    <property type="component" value="Unassembled WGS sequence"/>
</dbReference>
<evidence type="ECO:0000313" key="2">
    <source>
        <dbReference type="Proteomes" id="UP000027265"/>
    </source>
</evidence>
<organism evidence="1 2">
    <name type="scientific">Jaapia argillacea MUCL 33604</name>
    <dbReference type="NCBI Taxonomy" id="933084"/>
    <lineage>
        <taxon>Eukaryota</taxon>
        <taxon>Fungi</taxon>
        <taxon>Dikarya</taxon>
        <taxon>Basidiomycota</taxon>
        <taxon>Agaricomycotina</taxon>
        <taxon>Agaricomycetes</taxon>
        <taxon>Agaricomycetidae</taxon>
        <taxon>Jaapiales</taxon>
        <taxon>Jaapiaceae</taxon>
        <taxon>Jaapia</taxon>
    </lineage>
</organism>
<evidence type="ECO:0000313" key="1">
    <source>
        <dbReference type="EMBL" id="KDQ57122.1"/>
    </source>
</evidence>
<dbReference type="AlphaFoldDB" id="A0A067Q0V3"/>
<protein>
    <submittedName>
        <fullName evidence="1">Uncharacterized protein</fullName>
    </submittedName>
</protein>
<accession>A0A067Q0V3</accession>
<sequence length="831" mass="91374">MSVGIVSGTEWPLPVSIIPNPDATFEQSFGYLEAKVPKPVSFMAGVTGQEADYRPSEYILRTLTSLVHARTDLRQVDPSGTQWVKKVVVAARGSFGTRTALRKHVDLDVDLIFDDDYQIFRHGDPHNTQTIKQALGEDLDGSILFERDALKKVLQAVWDILNDDTLNADRVLVPPPPTSHWWSVADGKTPDKWTRSISAQNVSTVVGVGPAQLDIPAIPIDLFIKVKTQIRGEEIIIGVDKDGVGGARRFQTTTFIPFEGVLTSADRLLTLVDRTALLTLKWWKNSLHLGGESTIKSHHLLIALNALYDLDPRDPLYLTRHPSKPWSISRVLDVMLRVLLFLNRAYNPPARFWITKGSSTDYPFPKFAYQTMDTLYVQAVLNEASYKDVITANVIPNFIARISKLVQFPPSVSPKELLAPPPPPSVAIGKFPAQKIEWVDAQKLLFGCNIVDFMAGLSFQEVDYAPLEKVLGGITNLVNARLNNVGVDPVIVVPRGSFSTRTAISGHVDLDLDLIFPEDYPIVDSLAQTTHTIKEVLGTDAFGENIIFTTDGLHSVLVAVWTSLNTLAGENVAIPDGWWTLNKKSIGELTRSIPAITTEAFGIAPPLEIDLFVKVKMKVAGGPEGVRGGLQRIVGVDKDGPAGARRYQSTEFLPTAGRWYGDNVLGPVDRTALLALKWWKGTLNDVTIKSHHLLSALNELHLLEPTDPLYVPKSTSLPFSLVDVLVVMVKILQFLLAAYDPTGKFFTVIGANPDGKGNTVSDFPFLLTHPEKMDILYFQANAISGNRDEVKLLLDSLALPNMIKGLNDALSAANVGGFKLVPGMYTNIWNP</sequence>
<name>A0A067Q0V3_9AGAM</name>